<dbReference type="OrthoDB" id="275876at2759"/>
<dbReference type="Proteomes" id="UP000281553">
    <property type="component" value="Unassembled WGS sequence"/>
</dbReference>
<evidence type="ECO:0000313" key="2">
    <source>
        <dbReference type="Proteomes" id="UP000281553"/>
    </source>
</evidence>
<name>A0A3P6PCP9_DIBLA</name>
<sequence>MVLIQPGLNLLETRLLAVQRTAHGQQHSSWKAAYDGPPLADDWLVDEQGYGLGVDDVEAEPRRNRHFSGRLNDLDLLRKRLS</sequence>
<reference evidence="1 2" key="1">
    <citation type="submission" date="2018-11" db="EMBL/GenBank/DDBJ databases">
        <authorList>
            <consortium name="Pathogen Informatics"/>
        </authorList>
    </citation>
    <scope>NUCLEOTIDE SEQUENCE [LARGE SCALE GENOMIC DNA]</scope>
</reference>
<evidence type="ECO:0000313" key="1">
    <source>
        <dbReference type="EMBL" id="VDK34009.1"/>
    </source>
</evidence>
<proteinExistence type="predicted"/>
<organism evidence="1 2">
    <name type="scientific">Dibothriocephalus latus</name>
    <name type="common">Fish tapeworm</name>
    <name type="synonym">Diphyllobothrium latum</name>
    <dbReference type="NCBI Taxonomy" id="60516"/>
    <lineage>
        <taxon>Eukaryota</taxon>
        <taxon>Metazoa</taxon>
        <taxon>Spiralia</taxon>
        <taxon>Lophotrochozoa</taxon>
        <taxon>Platyhelminthes</taxon>
        <taxon>Cestoda</taxon>
        <taxon>Eucestoda</taxon>
        <taxon>Diphyllobothriidea</taxon>
        <taxon>Diphyllobothriidae</taxon>
        <taxon>Dibothriocephalus</taxon>
    </lineage>
</organism>
<gene>
    <name evidence="1" type="ORF">DILT_LOCUS543</name>
</gene>
<dbReference type="AlphaFoldDB" id="A0A3P6PCP9"/>
<keyword evidence="2" id="KW-1185">Reference proteome</keyword>
<protein>
    <submittedName>
        <fullName evidence="1">Uncharacterized protein</fullName>
    </submittedName>
</protein>
<dbReference type="EMBL" id="UYRU01002350">
    <property type="protein sequence ID" value="VDK34009.1"/>
    <property type="molecule type" value="Genomic_DNA"/>
</dbReference>
<accession>A0A3P6PCP9</accession>